<proteinExistence type="predicted"/>
<evidence type="ECO:0000313" key="1">
    <source>
        <dbReference type="EMBL" id="MFC5293562.1"/>
    </source>
</evidence>
<accession>A0ABW0F2B7</accession>
<evidence type="ECO:0000313" key="2">
    <source>
        <dbReference type="Proteomes" id="UP001595976"/>
    </source>
</evidence>
<name>A0ABW0F2B7_9HYPH</name>
<dbReference type="Proteomes" id="UP001595976">
    <property type="component" value="Unassembled WGS sequence"/>
</dbReference>
<organism evidence="1 2">
    <name type="scientific">Bosea minatitlanensis</name>
    <dbReference type="NCBI Taxonomy" id="128782"/>
    <lineage>
        <taxon>Bacteria</taxon>
        <taxon>Pseudomonadati</taxon>
        <taxon>Pseudomonadota</taxon>
        <taxon>Alphaproteobacteria</taxon>
        <taxon>Hyphomicrobiales</taxon>
        <taxon>Boseaceae</taxon>
        <taxon>Bosea</taxon>
    </lineage>
</organism>
<keyword evidence="2" id="KW-1185">Reference proteome</keyword>
<reference evidence="2" key="1">
    <citation type="journal article" date="2019" name="Int. J. Syst. Evol. Microbiol.">
        <title>The Global Catalogue of Microorganisms (GCM) 10K type strain sequencing project: providing services to taxonomists for standard genome sequencing and annotation.</title>
        <authorList>
            <consortium name="The Broad Institute Genomics Platform"/>
            <consortium name="The Broad Institute Genome Sequencing Center for Infectious Disease"/>
            <person name="Wu L."/>
            <person name="Ma J."/>
        </authorList>
    </citation>
    <scope>NUCLEOTIDE SEQUENCE [LARGE SCALE GENOMIC DNA]</scope>
    <source>
        <strain evidence="2">CGMCC 1.15643</strain>
    </source>
</reference>
<dbReference type="EMBL" id="JBHSLI010000004">
    <property type="protein sequence ID" value="MFC5293562.1"/>
    <property type="molecule type" value="Genomic_DNA"/>
</dbReference>
<dbReference type="RefSeq" id="WP_158446548.1">
    <property type="nucleotide sequence ID" value="NZ_JAOAOS010000013.1"/>
</dbReference>
<gene>
    <name evidence="1" type="ORF">ACFPK2_11235</name>
</gene>
<sequence>MRLIGLAPRQDTAEEMRFRAGLAPFIGRDLLLAVTGEKDRWGRWPARLFLEAAPGGSRQDVAALLQASGAALAMPEGQAAACRPGAGPVQTKFTSASQPLAPPAVDGHDLAAVKEQEGRYIVLEGRIASVGERAQRTYLNFSRRPAEAAAIVLPRKLWRELKAAGWTAAGLGGKRLRAYGVLGGRNGLLLEVSSRAALELID</sequence>
<protein>
    <submittedName>
        <fullName evidence="1">Uncharacterized protein</fullName>
    </submittedName>
</protein>
<comment type="caution">
    <text evidence="1">The sequence shown here is derived from an EMBL/GenBank/DDBJ whole genome shotgun (WGS) entry which is preliminary data.</text>
</comment>